<dbReference type="PROSITE" id="PS50165">
    <property type="entry name" value="UVRC"/>
    <property type="match status" value="1"/>
</dbReference>
<evidence type="ECO:0000259" key="8">
    <source>
        <dbReference type="PROSITE" id="PS50165"/>
    </source>
</evidence>
<proteinExistence type="inferred from homology"/>
<evidence type="ECO:0008006" key="10">
    <source>
        <dbReference type="Google" id="ProtNLM"/>
    </source>
</evidence>
<dbReference type="GO" id="GO:0009380">
    <property type="term" value="C:excinuclease repair complex"/>
    <property type="evidence" value="ECO:0007669"/>
    <property type="project" value="InterPro"/>
</dbReference>
<dbReference type="PANTHER" id="PTHR30562">
    <property type="entry name" value="UVRC/OXIDOREDUCTASE"/>
    <property type="match status" value="1"/>
</dbReference>
<dbReference type="PROSITE" id="PS50164">
    <property type="entry name" value="GIY_YIG"/>
    <property type="match status" value="1"/>
</dbReference>
<dbReference type="InterPro" id="IPR001162">
    <property type="entry name" value="UvrC_RNase_H_dom"/>
</dbReference>
<dbReference type="InterPro" id="IPR004791">
    <property type="entry name" value="UvrC"/>
</dbReference>
<dbReference type="InterPro" id="IPR010994">
    <property type="entry name" value="RuvA_2-like"/>
</dbReference>
<keyword evidence="1" id="KW-0963">Cytoplasm</keyword>
<dbReference type="InterPro" id="IPR038476">
    <property type="entry name" value="UvrC_RNase_H_dom_sf"/>
</dbReference>
<dbReference type="PROSITE" id="PS50151">
    <property type="entry name" value="UVR"/>
    <property type="match status" value="1"/>
</dbReference>
<dbReference type="InterPro" id="IPR047296">
    <property type="entry name" value="GIY-YIG_UvrC_Cho"/>
</dbReference>
<dbReference type="Gene3D" id="3.30.420.340">
    <property type="entry name" value="UvrC, RNAse H endonuclease domain"/>
    <property type="match status" value="1"/>
</dbReference>
<evidence type="ECO:0000256" key="5">
    <source>
        <dbReference type="ARBA" id="ARBA00023204"/>
    </source>
</evidence>
<dbReference type="GO" id="GO:0009381">
    <property type="term" value="F:excinuclease ABC activity"/>
    <property type="evidence" value="ECO:0007669"/>
    <property type="project" value="InterPro"/>
</dbReference>
<dbReference type="Pfam" id="PF14520">
    <property type="entry name" value="HHH_5"/>
    <property type="match status" value="1"/>
</dbReference>
<keyword evidence="2" id="KW-0227">DNA damage</keyword>
<dbReference type="InterPro" id="IPR000305">
    <property type="entry name" value="GIY-YIG_endonuc"/>
</dbReference>
<feature type="domain" description="GIY-YIG" evidence="7">
    <location>
        <begin position="16"/>
        <end position="95"/>
    </location>
</feature>
<dbReference type="HAMAP" id="MF_00203">
    <property type="entry name" value="UvrC"/>
    <property type="match status" value="1"/>
</dbReference>
<dbReference type="SUPFAM" id="SSF82771">
    <property type="entry name" value="GIY-YIG endonuclease"/>
    <property type="match status" value="1"/>
</dbReference>
<dbReference type="InterPro" id="IPR035901">
    <property type="entry name" value="GIY-YIG_endonuc_sf"/>
</dbReference>
<dbReference type="NCBIfam" id="TIGR00194">
    <property type="entry name" value="uvrC"/>
    <property type="match status" value="1"/>
</dbReference>
<keyword evidence="4" id="KW-0267">Excision nuclease</keyword>
<dbReference type="SUPFAM" id="SSF47781">
    <property type="entry name" value="RuvA domain 2-like"/>
    <property type="match status" value="1"/>
</dbReference>
<evidence type="ECO:0000259" key="6">
    <source>
        <dbReference type="PROSITE" id="PS50151"/>
    </source>
</evidence>
<dbReference type="InterPro" id="IPR001943">
    <property type="entry name" value="UVR_dom"/>
</dbReference>
<dbReference type="AlphaFoldDB" id="A0A381PSB6"/>
<organism evidence="9">
    <name type="scientific">marine metagenome</name>
    <dbReference type="NCBI Taxonomy" id="408172"/>
    <lineage>
        <taxon>unclassified sequences</taxon>
        <taxon>metagenomes</taxon>
        <taxon>ecological metagenomes</taxon>
    </lineage>
</organism>
<evidence type="ECO:0000256" key="3">
    <source>
        <dbReference type="ARBA" id="ARBA00022769"/>
    </source>
</evidence>
<evidence type="ECO:0000256" key="4">
    <source>
        <dbReference type="ARBA" id="ARBA00022881"/>
    </source>
</evidence>
<evidence type="ECO:0000259" key="7">
    <source>
        <dbReference type="PROSITE" id="PS50164"/>
    </source>
</evidence>
<accession>A0A381PSB6</accession>
<protein>
    <recommendedName>
        <fullName evidence="10">Excinuclease ABC subunit C</fullName>
    </recommendedName>
</protein>
<dbReference type="CDD" id="cd10434">
    <property type="entry name" value="GIY-YIG_UvrC_Cho"/>
    <property type="match status" value="1"/>
</dbReference>
<dbReference type="Gene3D" id="4.10.860.10">
    <property type="entry name" value="UVR domain"/>
    <property type="match status" value="1"/>
</dbReference>
<keyword evidence="5" id="KW-0234">DNA repair</keyword>
<dbReference type="Gene3D" id="3.40.1440.10">
    <property type="entry name" value="GIY-YIG endonuclease"/>
    <property type="match status" value="1"/>
</dbReference>
<dbReference type="Pfam" id="PF08459">
    <property type="entry name" value="UvrC_RNaseH_dom"/>
    <property type="match status" value="1"/>
</dbReference>
<gene>
    <name evidence="9" type="ORF">METZ01_LOCUS21831</name>
</gene>
<feature type="domain" description="UvrC family homology region profile" evidence="8">
    <location>
        <begin position="260"/>
        <end position="488"/>
    </location>
</feature>
<dbReference type="SMART" id="SM00465">
    <property type="entry name" value="GIYc"/>
    <property type="match status" value="1"/>
</dbReference>
<keyword evidence="3" id="KW-0228">DNA excision</keyword>
<dbReference type="Gene3D" id="1.10.150.20">
    <property type="entry name" value="5' to 3' exonuclease, C-terminal subdomain"/>
    <property type="match status" value="1"/>
</dbReference>
<dbReference type="Pfam" id="PF02151">
    <property type="entry name" value="UVR"/>
    <property type="match status" value="1"/>
</dbReference>
<dbReference type="InterPro" id="IPR050066">
    <property type="entry name" value="UvrABC_protein_C"/>
</dbReference>
<evidence type="ECO:0000313" key="9">
    <source>
        <dbReference type="EMBL" id="SUZ68977.1"/>
    </source>
</evidence>
<dbReference type="Pfam" id="PF22920">
    <property type="entry name" value="UvrC_RNaseH"/>
    <property type="match status" value="1"/>
</dbReference>
<name>A0A381PSB6_9ZZZZ</name>
<dbReference type="SUPFAM" id="SSF46600">
    <property type="entry name" value="C-terminal UvrC-binding domain of UvrB"/>
    <property type="match status" value="1"/>
</dbReference>
<evidence type="ECO:0000256" key="1">
    <source>
        <dbReference type="ARBA" id="ARBA00022490"/>
    </source>
</evidence>
<dbReference type="FunFam" id="3.40.1440.10:FF:000001">
    <property type="entry name" value="UvrABC system protein C"/>
    <property type="match status" value="1"/>
</dbReference>
<dbReference type="GO" id="GO:0006289">
    <property type="term" value="P:nucleotide-excision repair"/>
    <property type="evidence" value="ECO:0007669"/>
    <property type="project" value="InterPro"/>
</dbReference>
<dbReference type="Pfam" id="PF01541">
    <property type="entry name" value="GIY-YIG"/>
    <property type="match status" value="1"/>
</dbReference>
<dbReference type="EMBL" id="UINC01001049">
    <property type="protein sequence ID" value="SUZ68977.1"/>
    <property type="molecule type" value="Genomic_DNA"/>
</dbReference>
<sequence length="615" mass="70191">MSANDPIQEKLSQLPRKPGVYLFKDNKGKTLYIGKAKVLTNRVRSYFHKSTNHSLKVNSLLRKVKDLEWIVTGSEVEALLTEANLIKEQMPHYNVLLRDDKSFPYIRITSEPFSQVFITRKVIHDNSKYFGPFTDVIDLRRTLKVLHKIFPIRSCDYNLNNTTISAGRYSVCLDYHIKKCQGPCEGLVTQKAYEEMIQNVIRFLHGQTSGIRKSLKERMESAANNMRYEEAATYRDQLQSVEKFAKRQNKATASFDDKDVIAIANDSNDACGVVVRIRGGRIVGREKVFLTGVLDETMGRMVSDFIRQFYLITHFVPGEIVVPARPKDEKTLTNWLESKREKRLKFIVPQRGEKARLLRITRQNADLLLGEQLRKRKRRKELIPAMVSQLQEDLNLAVPPRRIEAFDISNIQGKQPVGSMVCFVDGKPKKSDYRKFKIKTVEGVDDFAMMREVVHRRYSRLKSEHASFPDLVLIDGGKGQLSMAMSALQELGLSYIPVAALAKRLEEVFLPGHSDPQSVSKTSPGLILLRRIRDEAHRFAVSFHRQRRAKSITKSLFDDVKGVGPVTRKKLYDKFQNLESIALASSSEIKEKIGVALPLATKIIKAARRKTANEL</sequence>
<feature type="domain" description="UVR" evidence="6">
    <location>
        <begin position="209"/>
        <end position="244"/>
    </location>
</feature>
<reference evidence="9" key="1">
    <citation type="submission" date="2018-05" db="EMBL/GenBank/DDBJ databases">
        <authorList>
            <person name="Lanie J.A."/>
            <person name="Ng W.-L."/>
            <person name="Kazmierczak K.M."/>
            <person name="Andrzejewski T.M."/>
            <person name="Davidsen T.M."/>
            <person name="Wayne K.J."/>
            <person name="Tettelin H."/>
            <person name="Glass J.I."/>
            <person name="Rusch D."/>
            <person name="Podicherti R."/>
            <person name="Tsui H.-C.T."/>
            <person name="Winkler M.E."/>
        </authorList>
    </citation>
    <scope>NUCLEOTIDE SEQUENCE</scope>
</reference>
<dbReference type="PANTHER" id="PTHR30562:SF1">
    <property type="entry name" value="UVRABC SYSTEM PROTEIN C"/>
    <property type="match status" value="1"/>
</dbReference>
<dbReference type="NCBIfam" id="NF001824">
    <property type="entry name" value="PRK00558.1-5"/>
    <property type="match status" value="1"/>
</dbReference>
<evidence type="ECO:0000256" key="2">
    <source>
        <dbReference type="ARBA" id="ARBA00022763"/>
    </source>
</evidence>
<dbReference type="InterPro" id="IPR036876">
    <property type="entry name" value="UVR_dom_sf"/>
</dbReference>